<keyword evidence="1" id="KW-1133">Transmembrane helix</keyword>
<proteinExistence type="predicted"/>
<dbReference type="OMA" id="FADSACY"/>
<dbReference type="VEuPathDB" id="ToxoDB:EAH_00023920"/>
<evidence type="ECO:0000313" key="2">
    <source>
        <dbReference type="EMBL" id="CDI81859.1"/>
    </source>
</evidence>
<protein>
    <submittedName>
        <fullName evidence="2">Uncharacterized protein</fullName>
    </submittedName>
</protein>
<dbReference type="EMBL" id="HG671863">
    <property type="protein sequence ID" value="CDI81859.1"/>
    <property type="molecule type" value="Genomic_DNA"/>
</dbReference>
<evidence type="ECO:0000256" key="1">
    <source>
        <dbReference type="SAM" id="Phobius"/>
    </source>
</evidence>
<gene>
    <name evidence="2" type="ORF">EAH_00023920</name>
</gene>
<sequence length="246" mass="26626">MSSLFVGWEDAKGEGRDAYTPQTPAVYTEMRLRTEEEKEKLLQYCSSTADVHCASSWTDITLQTAVQAVEVASRFADSACYFDCAYGGFIFATVAAAAAAAAAGCMDMRKRAETPQEVTLRCVLYYEDQGVLVGGLHARKAAETAKVFSTQTTQAMRGLLKALGFRRLGSIHVKAEDPLHKQPLWGEKSCWLVELQARLSSEAATAAAEAALAAVADALKPFVMLRKLDPKDYAEAEDKALRAAAA</sequence>
<keyword evidence="1" id="KW-0472">Membrane</keyword>
<evidence type="ECO:0000313" key="3">
    <source>
        <dbReference type="Proteomes" id="UP000018050"/>
    </source>
</evidence>
<feature type="transmembrane region" description="Helical" evidence="1">
    <location>
        <begin position="85"/>
        <end position="106"/>
    </location>
</feature>
<reference evidence="2" key="2">
    <citation type="submission" date="2013-10" db="EMBL/GenBank/DDBJ databases">
        <authorList>
            <person name="Aslett M."/>
        </authorList>
    </citation>
    <scope>NUCLEOTIDE SEQUENCE</scope>
    <source>
        <strain evidence="2">Houghton</strain>
    </source>
</reference>
<dbReference type="GeneID" id="25270462"/>
<dbReference type="Proteomes" id="UP000018050">
    <property type="component" value="Unassembled WGS sequence"/>
</dbReference>
<keyword evidence="3" id="KW-1185">Reference proteome</keyword>
<keyword evidence="1" id="KW-0812">Transmembrane</keyword>
<name>U6GTD5_EIMAC</name>
<reference evidence="2" key="1">
    <citation type="submission" date="2013-10" db="EMBL/GenBank/DDBJ databases">
        <title>Genomic analysis of the causative agents of coccidiosis in chickens.</title>
        <authorList>
            <person name="Reid A.J."/>
            <person name="Blake D."/>
            <person name="Billington K."/>
            <person name="Browne H."/>
            <person name="Dunn M."/>
            <person name="Hung S."/>
            <person name="Kawahara F."/>
            <person name="Miranda-Saavedra D."/>
            <person name="Mourier T."/>
            <person name="Nagra H."/>
            <person name="Otto T.D."/>
            <person name="Rawlings N."/>
            <person name="Sanchez A."/>
            <person name="Sanders M."/>
            <person name="Subramaniam C."/>
            <person name="Tay Y."/>
            <person name="Dear P."/>
            <person name="Doerig C."/>
            <person name="Gruber A."/>
            <person name="Parkinson J."/>
            <person name="Shirley M."/>
            <person name="Wan K.L."/>
            <person name="Berriman M."/>
            <person name="Tomley F."/>
            <person name="Pain A."/>
        </authorList>
    </citation>
    <scope>NUCLEOTIDE SEQUENCE</scope>
    <source>
        <strain evidence="2">Houghton</strain>
    </source>
</reference>
<accession>U6GTD5</accession>
<dbReference type="OrthoDB" id="10263561at2759"/>
<dbReference type="AlphaFoldDB" id="U6GTD5"/>
<organism evidence="2 3">
    <name type="scientific">Eimeria acervulina</name>
    <name type="common">Coccidian parasite</name>
    <dbReference type="NCBI Taxonomy" id="5801"/>
    <lineage>
        <taxon>Eukaryota</taxon>
        <taxon>Sar</taxon>
        <taxon>Alveolata</taxon>
        <taxon>Apicomplexa</taxon>
        <taxon>Conoidasida</taxon>
        <taxon>Coccidia</taxon>
        <taxon>Eucoccidiorida</taxon>
        <taxon>Eimeriorina</taxon>
        <taxon>Eimeriidae</taxon>
        <taxon>Eimeria</taxon>
    </lineage>
</organism>
<dbReference type="RefSeq" id="XP_013248567.1">
    <property type="nucleotide sequence ID" value="XM_013393113.1"/>
</dbReference>